<sequence>MEMSSKGMIYFILAFICILQSYLVEAGVYCGGLYCAGRFWFIWFIGLMFIISCVICLRRRRIARRTYVRVGEPIRPVYGTVPTNQYTAPPPPAYGTVVPNAPYPETTAAYPQYYHAPETTRLPVI</sequence>
<evidence type="ECO:0000313" key="3">
    <source>
        <dbReference type="Proteomes" id="UP001217089"/>
    </source>
</evidence>
<organism evidence="2 3">
    <name type="scientific">Tegillarca granosa</name>
    <name type="common">Malaysian cockle</name>
    <name type="synonym">Anadara granosa</name>
    <dbReference type="NCBI Taxonomy" id="220873"/>
    <lineage>
        <taxon>Eukaryota</taxon>
        <taxon>Metazoa</taxon>
        <taxon>Spiralia</taxon>
        <taxon>Lophotrochozoa</taxon>
        <taxon>Mollusca</taxon>
        <taxon>Bivalvia</taxon>
        <taxon>Autobranchia</taxon>
        <taxon>Pteriomorphia</taxon>
        <taxon>Arcoida</taxon>
        <taxon>Arcoidea</taxon>
        <taxon>Arcidae</taxon>
        <taxon>Tegillarca</taxon>
    </lineage>
</organism>
<keyword evidence="1" id="KW-1133">Transmembrane helix</keyword>
<gene>
    <name evidence="2" type="ORF">KUTeg_004374</name>
</gene>
<evidence type="ECO:0008006" key="4">
    <source>
        <dbReference type="Google" id="ProtNLM"/>
    </source>
</evidence>
<dbReference type="EMBL" id="JARBDR010000214">
    <property type="protein sequence ID" value="KAJ8319283.1"/>
    <property type="molecule type" value="Genomic_DNA"/>
</dbReference>
<reference evidence="2 3" key="1">
    <citation type="submission" date="2022-12" db="EMBL/GenBank/DDBJ databases">
        <title>Chromosome-level genome of Tegillarca granosa.</title>
        <authorList>
            <person name="Kim J."/>
        </authorList>
    </citation>
    <scope>NUCLEOTIDE SEQUENCE [LARGE SCALE GENOMIC DNA]</scope>
    <source>
        <strain evidence="2">Teg-2019</strain>
        <tissue evidence="2">Adductor muscle</tissue>
    </source>
</reference>
<protein>
    <recommendedName>
        <fullName evidence="4">Vesicular, overexpressed in cancer, prosurvival protein 1</fullName>
    </recommendedName>
</protein>
<name>A0ABQ9FPU9_TEGGR</name>
<keyword evidence="1" id="KW-0472">Membrane</keyword>
<proteinExistence type="predicted"/>
<evidence type="ECO:0000313" key="2">
    <source>
        <dbReference type="EMBL" id="KAJ8319283.1"/>
    </source>
</evidence>
<comment type="caution">
    <text evidence="2">The sequence shown here is derived from an EMBL/GenBank/DDBJ whole genome shotgun (WGS) entry which is preliminary data.</text>
</comment>
<accession>A0ABQ9FPU9</accession>
<dbReference type="Proteomes" id="UP001217089">
    <property type="component" value="Unassembled WGS sequence"/>
</dbReference>
<keyword evidence="1" id="KW-0812">Transmembrane</keyword>
<evidence type="ECO:0000256" key="1">
    <source>
        <dbReference type="SAM" id="Phobius"/>
    </source>
</evidence>
<keyword evidence="3" id="KW-1185">Reference proteome</keyword>
<feature type="transmembrane region" description="Helical" evidence="1">
    <location>
        <begin position="36"/>
        <end position="57"/>
    </location>
</feature>